<dbReference type="InterPro" id="IPR010987">
    <property type="entry name" value="Glutathione-S-Trfase_C-like"/>
</dbReference>
<dbReference type="PROSITE" id="PS50404">
    <property type="entry name" value="GST_NTER"/>
    <property type="match status" value="1"/>
</dbReference>
<gene>
    <name evidence="3" type="primary">gstA</name>
    <name evidence="3" type="ORF">PQU95_01290</name>
</gene>
<evidence type="ECO:0000259" key="2">
    <source>
        <dbReference type="PROSITE" id="PS50405"/>
    </source>
</evidence>
<dbReference type="EMBL" id="JAQQLF010000001">
    <property type="protein sequence ID" value="MDC7715856.1"/>
    <property type="molecule type" value="Genomic_DNA"/>
</dbReference>
<reference evidence="3 4" key="1">
    <citation type="submission" date="2023-01" db="EMBL/GenBank/DDBJ databases">
        <title>Novel species of the genus Vogesella isolated from rivers.</title>
        <authorList>
            <person name="Lu H."/>
        </authorList>
    </citation>
    <scope>NUCLEOTIDE SEQUENCE [LARGE SCALE GENOMIC DNA]</scope>
    <source>
        <strain evidence="3 4">DC21W</strain>
    </source>
</reference>
<dbReference type="InterPro" id="IPR004046">
    <property type="entry name" value="GST_C"/>
</dbReference>
<dbReference type="Pfam" id="PF00043">
    <property type="entry name" value="GST_C"/>
    <property type="match status" value="1"/>
</dbReference>
<accession>A0ABT5ITF6</accession>
<evidence type="ECO:0000313" key="4">
    <source>
        <dbReference type="Proteomes" id="UP001219956"/>
    </source>
</evidence>
<dbReference type="SFLD" id="SFLDG00358">
    <property type="entry name" value="Main_(cytGST)"/>
    <property type="match status" value="1"/>
</dbReference>
<feature type="domain" description="GST C-terminal" evidence="2">
    <location>
        <begin position="89"/>
        <end position="202"/>
    </location>
</feature>
<dbReference type="InterPro" id="IPR040079">
    <property type="entry name" value="Glutathione_S-Trfase"/>
</dbReference>
<dbReference type="RefSeq" id="WP_272750337.1">
    <property type="nucleotide sequence ID" value="NZ_JAQQLF010000001.1"/>
</dbReference>
<dbReference type="Gene3D" id="3.40.30.10">
    <property type="entry name" value="Glutaredoxin"/>
    <property type="match status" value="1"/>
</dbReference>
<evidence type="ECO:0000313" key="3">
    <source>
        <dbReference type="EMBL" id="MDC7715856.1"/>
    </source>
</evidence>
<dbReference type="Proteomes" id="UP001219956">
    <property type="component" value="Unassembled WGS sequence"/>
</dbReference>
<name>A0ABT5ITF6_9NEIS</name>
<protein>
    <submittedName>
        <fullName evidence="3">Glutathione transferase GstA</fullName>
        <ecNumber evidence="3">2.5.1.18</ecNumber>
    </submittedName>
</protein>
<dbReference type="Gene3D" id="1.20.1050.10">
    <property type="match status" value="1"/>
</dbReference>
<dbReference type="PROSITE" id="PS50405">
    <property type="entry name" value="GST_CTER"/>
    <property type="match status" value="1"/>
</dbReference>
<feature type="domain" description="GST N-terminal" evidence="1">
    <location>
        <begin position="1"/>
        <end position="83"/>
    </location>
</feature>
<dbReference type="PANTHER" id="PTHR44051:SF8">
    <property type="entry name" value="GLUTATHIONE S-TRANSFERASE GSTA"/>
    <property type="match status" value="1"/>
</dbReference>
<dbReference type="InterPro" id="IPR004045">
    <property type="entry name" value="Glutathione_S-Trfase_N"/>
</dbReference>
<dbReference type="EC" id="2.5.1.18" evidence="3"/>
<sequence length="202" mass="22291">MKLFYSPGACSLSPHIALAESGLPYQFEKVNLRAEPRLTESGADFRAINSKGYVPALQLDNGEILTEGPALVQYIADQAPEKNLAPANGTLARYRLQEALNFISTEVHKGFSPLFHSQDEAVKDAAWQRLSTRFDALNATLGQQDYLLGDSYTVADGYLFVCLSWSKYLGRSLDAWPALQAFSARIFARPAVQQAMKEEGLL</sequence>
<dbReference type="InterPro" id="IPR036282">
    <property type="entry name" value="Glutathione-S-Trfase_C_sf"/>
</dbReference>
<dbReference type="CDD" id="cd03188">
    <property type="entry name" value="GST_C_Beta"/>
    <property type="match status" value="1"/>
</dbReference>
<keyword evidence="3" id="KW-0808">Transferase</keyword>
<dbReference type="SFLD" id="SFLDS00019">
    <property type="entry name" value="Glutathione_Transferase_(cytos"/>
    <property type="match status" value="1"/>
</dbReference>
<dbReference type="InterPro" id="IPR036249">
    <property type="entry name" value="Thioredoxin-like_sf"/>
</dbReference>
<dbReference type="SUPFAM" id="SSF52833">
    <property type="entry name" value="Thioredoxin-like"/>
    <property type="match status" value="1"/>
</dbReference>
<evidence type="ECO:0000259" key="1">
    <source>
        <dbReference type="PROSITE" id="PS50404"/>
    </source>
</evidence>
<keyword evidence="4" id="KW-1185">Reference proteome</keyword>
<dbReference type="GO" id="GO:0004364">
    <property type="term" value="F:glutathione transferase activity"/>
    <property type="evidence" value="ECO:0007669"/>
    <property type="project" value="UniProtKB-EC"/>
</dbReference>
<comment type="caution">
    <text evidence="3">The sequence shown here is derived from an EMBL/GenBank/DDBJ whole genome shotgun (WGS) entry which is preliminary data.</text>
</comment>
<dbReference type="PANTHER" id="PTHR44051">
    <property type="entry name" value="GLUTATHIONE S-TRANSFERASE-RELATED"/>
    <property type="match status" value="1"/>
</dbReference>
<proteinExistence type="predicted"/>
<dbReference type="Pfam" id="PF13409">
    <property type="entry name" value="GST_N_2"/>
    <property type="match status" value="1"/>
</dbReference>
<dbReference type="NCBIfam" id="NF007831">
    <property type="entry name" value="PRK10542.1"/>
    <property type="match status" value="1"/>
</dbReference>
<dbReference type="SFLD" id="SFLDG01150">
    <property type="entry name" value="Main.1:_Beta-like"/>
    <property type="match status" value="1"/>
</dbReference>
<organism evidence="3 4">
    <name type="scientific">Vogesella aquatica</name>
    <dbReference type="NCBI Taxonomy" id="2984206"/>
    <lineage>
        <taxon>Bacteria</taxon>
        <taxon>Pseudomonadati</taxon>
        <taxon>Pseudomonadota</taxon>
        <taxon>Betaproteobacteria</taxon>
        <taxon>Neisseriales</taxon>
        <taxon>Chromobacteriaceae</taxon>
        <taxon>Vogesella</taxon>
    </lineage>
</organism>
<dbReference type="CDD" id="cd03057">
    <property type="entry name" value="GST_N_Beta"/>
    <property type="match status" value="1"/>
</dbReference>
<dbReference type="SUPFAM" id="SSF47616">
    <property type="entry name" value="GST C-terminal domain-like"/>
    <property type="match status" value="1"/>
</dbReference>